<evidence type="ECO:0000256" key="8">
    <source>
        <dbReference type="PIRSR" id="PIRSR601952-2"/>
    </source>
</evidence>
<feature type="binding site" evidence="8">
    <location>
        <position position="271"/>
    </location>
    <ligand>
        <name>Zn(2+)</name>
        <dbReference type="ChEBI" id="CHEBI:29105"/>
        <label>2</label>
    </ligand>
</feature>
<feature type="binding site" evidence="8">
    <location>
        <position position="46"/>
    </location>
    <ligand>
        <name>Mg(2+)</name>
        <dbReference type="ChEBI" id="CHEBI:18420"/>
    </ligand>
</feature>
<evidence type="ECO:0000256" key="2">
    <source>
        <dbReference type="ARBA" id="ARBA00022553"/>
    </source>
</evidence>
<keyword evidence="6 8" id="KW-0460">Magnesium</keyword>
<reference evidence="10 11" key="1">
    <citation type="submission" date="2018-06" db="EMBL/GenBank/DDBJ databases">
        <title>Genomic Encyclopedia of Type Strains, Phase IV (KMG-IV): sequencing the most valuable type-strain genomes for metagenomic binning, comparative biology and taxonomic classification.</title>
        <authorList>
            <person name="Goeker M."/>
        </authorList>
    </citation>
    <scope>NUCLEOTIDE SEQUENCE [LARGE SCALE GENOMIC DNA]</scope>
    <source>
        <strain evidence="10 11">DSM 24032</strain>
    </source>
</reference>
<dbReference type="OrthoDB" id="9794455at2"/>
<dbReference type="Pfam" id="PF00245">
    <property type="entry name" value="Alk_phosphatase"/>
    <property type="match status" value="1"/>
</dbReference>
<feature type="binding site" evidence="8">
    <location>
        <position position="46"/>
    </location>
    <ligand>
        <name>Zn(2+)</name>
        <dbReference type="ChEBI" id="CHEBI:29105"/>
        <label>2</label>
    </ligand>
</feature>
<dbReference type="InParanoid" id="A0A395JNZ0"/>
<name>A0A395JNZ0_9GAMM</name>
<keyword evidence="5 8" id="KW-0862">Zinc</keyword>
<evidence type="ECO:0000256" key="1">
    <source>
        <dbReference type="ARBA" id="ARBA00005984"/>
    </source>
</evidence>
<feature type="active site" description="Phosphoserine intermediate" evidence="7">
    <location>
        <position position="87"/>
    </location>
</feature>
<dbReference type="InterPro" id="IPR018299">
    <property type="entry name" value="Alkaline_phosphatase_AS"/>
</dbReference>
<organism evidence="10 11">
    <name type="scientific">Arenicella xantha</name>
    <dbReference type="NCBI Taxonomy" id="644221"/>
    <lineage>
        <taxon>Bacteria</taxon>
        <taxon>Pseudomonadati</taxon>
        <taxon>Pseudomonadota</taxon>
        <taxon>Gammaproteobacteria</taxon>
        <taxon>Arenicellales</taxon>
        <taxon>Arenicellaceae</taxon>
        <taxon>Arenicella</taxon>
    </lineage>
</organism>
<dbReference type="Proteomes" id="UP000253083">
    <property type="component" value="Unassembled WGS sequence"/>
</dbReference>
<feature type="binding site" evidence="8">
    <location>
        <position position="310"/>
    </location>
    <ligand>
        <name>Zn(2+)</name>
        <dbReference type="ChEBI" id="CHEBI:29105"/>
        <label>2</label>
    </ligand>
</feature>
<evidence type="ECO:0000256" key="4">
    <source>
        <dbReference type="ARBA" id="ARBA00022801"/>
    </source>
</evidence>
<dbReference type="PANTHER" id="PTHR11596">
    <property type="entry name" value="ALKALINE PHOSPHATASE"/>
    <property type="match status" value="1"/>
</dbReference>
<dbReference type="InterPro" id="IPR017850">
    <property type="entry name" value="Alkaline_phosphatase_core_sf"/>
</dbReference>
<proteinExistence type="inferred from homology"/>
<dbReference type="GO" id="GO:0004035">
    <property type="term" value="F:alkaline phosphatase activity"/>
    <property type="evidence" value="ECO:0007669"/>
    <property type="project" value="TreeGrafter"/>
</dbReference>
<evidence type="ECO:0000256" key="7">
    <source>
        <dbReference type="PIRSR" id="PIRSR601952-1"/>
    </source>
</evidence>
<evidence type="ECO:0000256" key="9">
    <source>
        <dbReference type="RuleBase" id="RU003946"/>
    </source>
</evidence>
<keyword evidence="11" id="KW-1185">Reference proteome</keyword>
<evidence type="ECO:0000313" key="11">
    <source>
        <dbReference type="Proteomes" id="UP000253083"/>
    </source>
</evidence>
<evidence type="ECO:0000256" key="6">
    <source>
        <dbReference type="ARBA" id="ARBA00022842"/>
    </source>
</evidence>
<keyword evidence="2" id="KW-0597">Phosphoprotein</keyword>
<feature type="binding site" evidence="8">
    <location>
        <position position="262"/>
    </location>
    <ligand>
        <name>Mg(2+)</name>
        <dbReference type="ChEBI" id="CHEBI:18420"/>
    </ligand>
</feature>
<dbReference type="EMBL" id="QNRT01000002">
    <property type="protein sequence ID" value="RBP51298.1"/>
    <property type="molecule type" value="Genomic_DNA"/>
</dbReference>
<dbReference type="PANTHER" id="PTHR11596:SF5">
    <property type="entry name" value="ALKALINE PHOSPHATASE"/>
    <property type="match status" value="1"/>
</dbReference>
<evidence type="ECO:0000256" key="5">
    <source>
        <dbReference type="ARBA" id="ARBA00022833"/>
    </source>
</evidence>
<sequence length="378" mass="40498">MKFIPILSVISLALLAGCGSDSNKPVQLSSDVAPGTTQNVILMIGDGMGVTQISAAMQARRQALELERFETVGLIKTSSATEQITDSAAGATAFSAGIKTYNGAIAVDKHNRSTETILELLGNKGYATGLVATSTITHATPASFYAHEDSRENYYQIATHMKKAPLDLFIGGGRSHFENRTDPNRGKVDDRNLIDEMTASGFTFVDSLSALGKAKGKVGYFIADGHAESVAKGRGDILSRSVPTSIRHLRSRTEHGFFLMIEGSQIDWGGHENNHEYVISELYDFDEAIGKALDFAIADGNTLVIVTADHETGGLTLAADPDENGETSYTEAGHQFSTRGHTSAMVPVFAYGPGSERFAGVYENTDVHKKILQAMGIE</sequence>
<feature type="binding site" evidence="8">
    <location>
        <position position="267"/>
    </location>
    <ligand>
        <name>Zn(2+)</name>
        <dbReference type="ChEBI" id="CHEBI:29105"/>
        <label>2</label>
    </ligand>
</feature>
<comment type="cofactor">
    <cofactor evidence="8">
        <name>Zn(2+)</name>
        <dbReference type="ChEBI" id="CHEBI:29105"/>
    </cofactor>
    <text evidence="8">Binds 2 Zn(2+) ions.</text>
</comment>
<dbReference type="PROSITE" id="PS51257">
    <property type="entry name" value="PROKAR_LIPOPROTEIN"/>
    <property type="match status" value="1"/>
</dbReference>
<keyword evidence="4" id="KW-0378">Hydrolase</keyword>
<comment type="similarity">
    <text evidence="1 9">Belongs to the alkaline phosphatase family.</text>
</comment>
<comment type="caution">
    <text evidence="10">The sequence shown here is derived from an EMBL/GenBank/DDBJ whole genome shotgun (WGS) entry which is preliminary data.</text>
</comment>
<feature type="binding site" evidence="8">
    <location>
        <position position="140"/>
    </location>
    <ligand>
        <name>Mg(2+)</name>
        <dbReference type="ChEBI" id="CHEBI:18420"/>
    </ligand>
</feature>
<dbReference type="RefSeq" id="WP_113954077.1">
    <property type="nucleotide sequence ID" value="NZ_QNRT01000002.1"/>
</dbReference>
<dbReference type="InterPro" id="IPR001952">
    <property type="entry name" value="Alkaline_phosphatase"/>
</dbReference>
<dbReference type="SUPFAM" id="SSF53649">
    <property type="entry name" value="Alkaline phosphatase-like"/>
    <property type="match status" value="1"/>
</dbReference>
<evidence type="ECO:0000256" key="3">
    <source>
        <dbReference type="ARBA" id="ARBA00022723"/>
    </source>
</evidence>
<protein>
    <submittedName>
        <fullName evidence="10">Alkaline phosphatase</fullName>
    </submittedName>
</protein>
<dbReference type="FunCoup" id="A0A395JNZ0">
    <property type="interactions" value="272"/>
</dbReference>
<dbReference type="PRINTS" id="PR00113">
    <property type="entry name" value="ALKPHPHTASE"/>
</dbReference>
<gene>
    <name evidence="10" type="ORF">DFR28_102717</name>
</gene>
<feature type="binding site" evidence="8">
    <location>
        <position position="309"/>
    </location>
    <ligand>
        <name>Zn(2+)</name>
        <dbReference type="ChEBI" id="CHEBI:29105"/>
        <label>2</label>
    </ligand>
</feature>
<dbReference type="SMART" id="SM00098">
    <property type="entry name" value="alkPPc"/>
    <property type="match status" value="1"/>
</dbReference>
<comment type="cofactor">
    <cofactor evidence="8">
        <name>Mg(2+)</name>
        <dbReference type="ChEBI" id="CHEBI:18420"/>
    </cofactor>
    <text evidence="8">Binds 1 Mg(2+) ion.</text>
</comment>
<keyword evidence="3 8" id="KW-0479">Metal-binding</keyword>
<dbReference type="AlphaFoldDB" id="A0A395JNZ0"/>
<accession>A0A395JNZ0</accession>
<dbReference type="Gene3D" id="3.40.720.10">
    <property type="entry name" value="Alkaline Phosphatase, subunit A"/>
    <property type="match status" value="1"/>
</dbReference>
<dbReference type="PROSITE" id="PS00123">
    <property type="entry name" value="ALKALINE_PHOSPHATASE"/>
    <property type="match status" value="1"/>
</dbReference>
<dbReference type="CDD" id="cd16012">
    <property type="entry name" value="ALP"/>
    <property type="match status" value="1"/>
</dbReference>
<dbReference type="GO" id="GO:0046872">
    <property type="term" value="F:metal ion binding"/>
    <property type="evidence" value="ECO:0007669"/>
    <property type="project" value="UniProtKB-KW"/>
</dbReference>
<evidence type="ECO:0000313" key="10">
    <source>
        <dbReference type="EMBL" id="RBP51298.1"/>
    </source>
</evidence>
<feature type="binding site" evidence="8">
    <location>
        <position position="138"/>
    </location>
    <ligand>
        <name>Mg(2+)</name>
        <dbReference type="ChEBI" id="CHEBI:18420"/>
    </ligand>
</feature>